<sequence length="419" mass="42674">MIRPRRVLGVLLAALFSFGAASCLGVLDLDGYASAPVVLCDLLERCYGEAGFAKCQGHVSSQLAVATAEGKESFLDGLSKCLVDCKSARRCLDMPPICRDPRQSCTTNEQCCGFSGGLAVCSRQSCCQTTGSSCASDVDCCTGKCEGDPPTCGGTPCVVSGEPCAESFECCSGVCLASGVCSEDTCFPDGFSCMADVDCCSGLCTQGTCTQPACTQNDAPCLADGECCNAAGCDEALGICGDAGCLPLSAPCSPTGPDPCCGDLFCKPGLERCVEPSSCTETGQNCGFDDECCTLHCQGTCQCANDGEGCYESYSCCSGVCINGQCGQCRQEGSPCSKASECCAGICNAGACCKNSGCNHSICQPGEALTPTSCNESAVEIQCIRAICANDPYCCCATWDDNCVGQVAAVCGLSCPAGP</sequence>
<evidence type="ECO:0000313" key="1">
    <source>
        <dbReference type="EMBL" id="TKD01666.1"/>
    </source>
</evidence>
<comment type="caution">
    <text evidence="1">The sequence shown here is derived from an EMBL/GenBank/DDBJ whole genome shotgun (WGS) entry which is preliminary data.</text>
</comment>
<reference evidence="1 2" key="1">
    <citation type="submission" date="2019-04" db="EMBL/GenBank/DDBJ databases">
        <authorList>
            <person name="Li Y."/>
            <person name="Wang J."/>
        </authorList>
    </citation>
    <scope>NUCLEOTIDE SEQUENCE [LARGE SCALE GENOMIC DNA]</scope>
    <source>
        <strain evidence="1 2">DSM 14668</strain>
    </source>
</reference>
<dbReference type="RefSeq" id="WP_136932616.1">
    <property type="nucleotide sequence ID" value="NZ_SSMQ01000038.1"/>
</dbReference>
<name>A0A4U1J3D0_9BACT</name>
<keyword evidence="2" id="KW-1185">Reference proteome</keyword>
<evidence type="ECO:0000313" key="2">
    <source>
        <dbReference type="Proteomes" id="UP000309215"/>
    </source>
</evidence>
<organism evidence="1 2">
    <name type="scientific">Polyangium fumosum</name>
    <dbReference type="NCBI Taxonomy" id="889272"/>
    <lineage>
        <taxon>Bacteria</taxon>
        <taxon>Pseudomonadati</taxon>
        <taxon>Myxococcota</taxon>
        <taxon>Polyangia</taxon>
        <taxon>Polyangiales</taxon>
        <taxon>Polyangiaceae</taxon>
        <taxon>Polyangium</taxon>
    </lineage>
</organism>
<accession>A0A4U1J3D0</accession>
<dbReference type="PROSITE" id="PS51257">
    <property type="entry name" value="PROKAR_LIPOPROTEIN"/>
    <property type="match status" value="1"/>
</dbReference>
<dbReference type="OrthoDB" id="5488834at2"/>
<gene>
    <name evidence="1" type="ORF">E8A74_30430</name>
</gene>
<dbReference type="EMBL" id="SSMQ01000038">
    <property type="protein sequence ID" value="TKD01666.1"/>
    <property type="molecule type" value="Genomic_DNA"/>
</dbReference>
<dbReference type="Proteomes" id="UP000309215">
    <property type="component" value="Unassembled WGS sequence"/>
</dbReference>
<protein>
    <submittedName>
        <fullName evidence="1">Uncharacterized protein</fullName>
    </submittedName>
</protein>
<proteinExistence type="predicted"/>
<dbReference type="AlphaFoldDB" id="A0A4U1J3D0"/>